<dbReference type="SUPFAM" id="SSF54106">
    <property type="entry name" value="LysM domain"/>
    <property type="match status" value="1"/>
</dbReference>
<dbReference type="InterPro" id="IPR045030">
    <property type="entry name" value="LYSM1-4"/>
</dbReference>
<feature type="compositionally biased region" description="Low complexity" evidence="1">
    <location>
        <begin position="8"/>
        <end position="21"/>
    </location>
</feature>
<feature type="compositionally biased region" description="Basic residues" evidence="1">
    <location>
        <begin position="264"/>
        <end position="276"/>
    </location>
</feature>
<feature type="region of interest" description="Disordered" evidence="1">
    <location>
        <begin position="263"/>
        <end position="285"/>
    </location>
</feature>
<evidence type="ECO:0000259" key="2">
    <source>
        <dbReference type="PROSITE" id="PS51782"/>
    </source>
</evidence>
<sequence length="285" mass="31092">MDPFKNVSLSPSSLASSVTLLDSSDEASDERTSFIRSAKTHRKYGSTTSGSSMNDSASPSRFDPSCHMEHKVLPGDTLAGIALQYQTTMEYIKRINKMWTSDTLFLRETILVPNPVEPLKFGDIDRLGDQMNGTVFPTLDISCAEMSPVFPEVSLSSTNYQKKLELGRTSSASSTSSTSADCEKSIQDYLGSIDSQIKEAKSKAHKLLKTSDVLKSHPDVSQGSWSKSQPSSRLRQSLAELGGEFNAATSSDFVPGAEIVGGSRGRKAKSMYHHKDRSQGEIFEL</sequence>
<dbReference type="InterPro" id="IPR036779">
    <property type="entry name" value="LysM_dom_sf"/>
</dbReference>
<dbReference type="PROSITE" id="PS51782">
    <property type="entry name" value="LYSM"/>
    <property type="match status" value="1"/>
</dbReference>
<evidence type="ECO:0000313" key="3">
    <source>
        <dbReference type="EMBL" id="SVE93885.1"/>
    </source>
</evidence>
<dbReference type="PANTHER" id="PTHR20932:SF8">
    <property type="entry name" value="LD22649P"/>
    <property type="match status" value="1"/>
</dbReference>
<dbReference type="AlphaFoldDB" id="A0A4Y7NP23"/>
<reference evidence="3" key="1">
    <citation type="submission" date="2018-08" db="EMBL/GenBank/DDBJ databases">
        <authorList>
            <person name="Cornetti L."/>
        </authorList>
    </citation>
    <scope>NUCLEOTIDE SEQUENCE</scope>
    <source>
        <strain evidence="3">BE-ASS</strain>
    </source>
</reference>
<name>A0A4Y7NP23_9CRUS</name>
<feature type="compositionally biased region" description="Polar residues" evidence="1">
    <location>
        <begin position="45"/>
        <end position="59"/>
    </location>
</feature>
<feature type="domain" description="LysM" evidence="2">
    <location>
        <begin position="68"/>
        <end position="112"/>
    </location>
</feature>
<evidence type="ECO:0000256" key="1">
    <source>
        <dbReference type="SAM" id="MobiDB-lite"/>
    </source>
</evidence>
<feature type="region of interest" description="Disordered" evidence="1">
    <location>
        <begin position="1"/>
        <end position="63"/>
    </location>
</feature>
<proteinExistence type="evidence at transcript level"/>
<dbReference type="InterPro" id="IPR018392">
    <property type="entry name" value="LysM"/>
</dbReference>
<dbReference type="SMART" id="SM00257">
    <property type="entry name" value="LysM"/>
    <property type="match status" value="1"/>
</dbReference>
<dbReference type="Pfam" id="PF01476">
    <property type="entry name" value="LysM"/>
    <property type="match status" value="1"/>
</dbReference>
<gene>
    <name evidence="3" type="primary">EOG090X0DPX</name>
</gene>
<dbReference type="PANTHER" id="PTHR20932">
    <property type="entry name" value="LYSM AND PUTATIVE PEPTIDOGLYCAN-BINDING DOMAIN-CONTAINING PROTEIN"/>
    <property type="match status" value="1"/>
</dbReference>
<dbReference type="Gene3D" id="3.10.350.10">
    <property type="entry name" value="LysM domain"/>
    <property type="match status" value="1"/>
</dbReference>
<protein>
    <submittedName>
        <fullName evidence="3">EOG090X0DPX</fullName>
    </submittedName>
</protein>
<dbReference type="CDD" id="cd00118">
    <property type="entry name" value="LysM"/>
    <property type="match status" value="1"/>
</dbReference>
<accession>A0A4Y7NP23</accession>
<dbReference type="EMBL" id="LR024266">
    <property type="protein sequence ID" value="SVE93885.1"/>
    <property type="molecule type" value="mRNA"/>
</dbReference>
<organism evidence="3">
    <name type="scientific">Scapholeberis mucronata</name>
    <dbReference type="NCBI Taxonomy" id="202097"/>
    <lineage>
        <taxon>Eukaryota</taxon>
        <taxon>Metazoa</taxon>
        <taxon>Ecdysozoa</taxon>
        <taxon>Arthropoda</taxon>
        <taxon>Crustacea</taxon>
        <taxon>Branchiopoda</taxon>
        <taxon>Diplostraca</taxon>
        <taxon>Cladocera</taxon>
        <taxon>Anomopoda</taxon>
        <taxon>Daphniidae</taxon>
        <taxon>Scapholeberis</taxon>
    </lineage>
</organism>